<evidence type="ECO:0000256" key="1">
    <source>
        <dbReference type="SAM" id="MobiDB-lite"/>
    </source>
</evidence>
<dbReference type="EMBL" id="ARPM03000068">
    <property type="protein sequence ID" value="ETZ05347.1"/>
    <property type="molecule type" value="Genomic_DNA"/>
</dbReference>
<reference evidence="3 4" key="1">
    <citation type="journal article" date="2013" name="Genome Announc.">
        <title>Draft Genome Sequence of Holospora undulata Strain HU1, a Micronucleus-Specific Symbiont of the Ciliate Paramecium caudatum.</title>
        <authorList>
            <person name="Dohra H."/>
            <person name="Suzuki H."/>
            <person name="Suzuki T."/>
            <person name="Tanaka K."/>
            <person name="Fujishima M."/>
        </authorList>
    </citation>
    <scope>NUCLEOTIDE SEQUENCE [LARGE SCALE GENOMIC DNA]</scope>
    <source>
        <strain evidence="3 4">HU1</strain>
    </source>
</reference>
<protein>
    <submittedName>
        <fullName evidence="3">Uncharacterized protein</fullName>
    </submittedName>
</protein>
<dbReference type="AlphaFoldDB" id="A0A061JIA0"/>
<organism evidence="3 4">
    <name type="scientific">Holospora undulata HU1</name>
    <dbReference type="NCBI Taxonomy" id="1321371"/>
    <lineage>
        <taxon>Bacteria</taxon>
        <taxon>Pseudomonadati</taxon>
        <taxon>Pseudomonadota</taxon>
        <taxon>Alphaproteobacteria</taxon>
        <taxon>Holosporales</taxon>
        <taxon>Holosporaceae</taxon>
        <taxon>Holospora</taxon>
    </lineage>
</organism>
<keyword evidence="2" id="KW-0812">Transmembrane</keyword>
<sequence>MSRSLRYKEKNYSQSKPVLWKRYFLLVVCGFMGGGLSVLGYYFFSVSQKTSVPVVQGYDFPVRTYVAPQEEKNVQKIYDLDQEEAPIVEKILPYQDFSKTPGEKKSDPDSNSQNLSTESSSNSYPKDKNSLEESCKRDEKKKASSDGSALVKEVSPNVLNKQPPSSSLEKKEAAPVHLEEAKKASLSSCERAQIGPVFSDLAQAKEFLIKLKAKAEGYDFVVQCKAVKGKKLYRVVTKKALTPQEIKKLLKLTPSL</sequence>
<accession>A0A061JIA0</accession>
<evidence type="ECO:0000313" key="3">
    <source>
        <dbReference type="EMBL" id="ETZ05347.1"/>
    </source>
</evidence>
<dbReference type="RefSeq" id="WP_006300971.1">
    <property type="nucleotide sequence ID" value="NZ_ARPM03000068.1"/>
</dbReference>
<evidence type="ECO:0000313" key="4">
    <source>
        <dbReference type="Proteomes" id="UP000026922"/>
    </source>
</evidence>
<feature type="compositionally biased region" description="Polar residues" evidence="1">
    <location>
        <begin position="157"/>
        <end position="167"/>
    </location>
</feature>
<keyword evidence="2" id="KW-1133">Transmembrane helix</keyword>
<feature type="compositionally biased region" description="Basic and acidic residues" evidence="1">
    <location>
        <begin position="125"/>
        <end position="144"/>
    </location>
</feature>
<feature type="compositionally biased region" description="Low complexity" evidence="1">
    <location>
        <begin position="110"/>
        <end position="123"/>
    </location>
</feature>
<gene>
    <name evidence="3" type="ORF">K737_300215</name>
</gene>
<name>A0A061JIA0_9PROT</name>
<evidence type="ECO:0000256" key="2">
    <source>
        <dbReference type="SAM" id="Phobius"/>
    </source>
</evidence>
<dbReference type="Proteomes" id="UP000026922">
    <property type="component" value="Unassembled WGS sequence"/>
</dbReference>
<proteinExistence type="predicted"/>
<keyword evidence="4" id="KW-1185">Reference proteome</keyword>
<feature type="transmembrane region" description="Helical" evidence="2">
    <location>
        <begin position="23"/>
        <end position="44"/>
    </location>
</feature>
<feature type="region of interest" description="Disordered" evidence="1">
    <location>
        <begin position="98"/>
        <end position="172"/>
    </location>
</feature>
<keyword evidence="2" id="KW-0472">Membrane</keyword>
<comment type="caution">
    <text evidence="3">The sequence shown here is derived from an EMBL/GenBank/DDBJ whole genome shotgun (WGS) entry which is preliminary data.</text>
</comment>